<dbReference type="AlphaFoldDB" id="A0A919B6X0"/>
<dbReference type="RefSeq" id="WP_190132268.1">
    <property type="nucleotide sequence ID" value="NZ_BNBD01000014.1"/>
</dbReference>
<reference evidence="1" key="1">
    <citation type="journal article" date="2014" name="Int. J. Syst. Evol. Microbiol.">
        <title>Complete genome sequence of Corynebacterium casei LMG S-19264T (=DSM 44701T), isolated from a smear-ripened cheese.</title>
        <authorList>
            <consortium name="US DOE Joint Genome Institute (JGI-PGF)"/>
            <person name="Walter F."/>
            <person name="Albersmeier A."/>
            <person name="Kalinowski J."/>
            <person name="Ruckert C."/>
        </authorList>
    </citation>
    <scope>NUCLEOTIDE SEQUENCE</scope>
    <source>
        <strain evidence="1">JCM 4059</strain>
    </source>
</reference>
<organism evidence="1 2">
    <name type="scientific">Streptomyces mashuensis</name>
    <dbReference type="NCBI Taxonomy" id="33904"/>
    <lineage>
        <taxon>Bacteria</taxon>
        <taxon>Bacillati</taxon>
        <taxon>Actinomycetota</taxon>
        <taxon>Actinomycetes</taxon>
        <taxon>Kitasatosporales</taxon>
        <taxon>Streptomycetaceae</taxon>
        <taxon>Streptomyces</taxon>
    </lineage>
</organism>
<evidence type="ECO:0000313" key="1">
    <source>
        <dbReference type="EMBL" id="GHF65210.1"/>
    </source>
</evidence>
<evidence type="ECO:0000313" key="2">
    <source>
        <dbReference type="Proteomes" id="UP000638313"/>
    </source>
</evidence>
<name>A0A919B6X0_9ACTN</name>
<keyword evidence="2" id="KW-1185">Reference proteome</keyword>
<proteinExistence type="predicted"/>
<comment type="caution">
    <text evidence="1">The sequence shown here is derived from an EMBL/GenBank/DDBJ whole genome shotgun (WGS) entry which is preliminary data.</text>
</comment>
<protein>
    <submittedName>
        <fullName evidence="1">Uncharacterized protein</fullName>
    </submittedName>
</protein>
<reference evidence="1" key="2">
    <citation type="submission" date="2020-09" db="EMBL/GenBank/DDBJ databases">
        <authorList>
            <person name="Sun Q."/>
            <person name="Ohkuma M."/>
        </authorList>
    </citation>
    <scope>NUCLEOTIDE SEQUENCE</scope>
    <source>
        <strain evidence="1">JCM 4059</strain>
    </source>
</reference>
<gene>
    <name evidence="1" type="ORF">GCM10010218_53350</name>
</gene>
<sequence>MPVRDTTTGMRPRTARMVVTALLALTGTGLTPAITVGPVNVTFPVTLPTPAPSCGAHCPVPPAPPVPAVPKAR</sequence>
<dbReference type="EMBL" id="BNBD01000014">
    <property type="protein sequence ID" value="GHF65210.1"/>
    <property type="molecule type" value="Genomic_DNA"/>
</dbReference>
<accession>A0A919B6X0</accession>
<dbReference type="Proteomes" id="UP000638313">
    <property type="component" value="Unassembled WGS sequence"/>
</dbReference>